<evidence type="ECO:0000313" key="2">
    <source>
        <dbReference type="EMBL" id="RAK19089.1"/>
    </source>
</evidence>
<evidence type="ECO:0000256" key="1">
    <source>
        <dbReference type="SAM" id="Phobius"/>
    </source>
</evidence>
<dbReference type="Proteomes" id="UP000248555">
    <property type="component" value="Unassembled WGS sequence"/>
</dbReference>
<proteinExistence type="predicted"/>
<keyword evidence="1" id="KW-0812">Transmembrane</keyword>
<keyword evidence="1" id="KW-1133">Transmembrane helix</keyword>
<feature type="transmembrane region" description="Helical" evidence="1">
    <location>
        <begin position="98"/>
        <end position="117"/>
    </location>
</feature>
<keyword evidence="1" id="KW-0472">Membrane</keyword>
<dbReference type="InterPro" id="IPR020509">
    <property type="entry name" value="Uncharacterised_YnzE"/>
</dbReference>
<accession>A0A327YLG4</accession>
<keyword evidence="3" id="KW-1185">Reference proteome</keyword>
<feature type="transmembrane region" description="Helical" evidence="1">
    <location>
        <begin position="65"/>
        <end position="86"/>
    </location>
</feature>
<dbReference type="Pfam" id="PF17329">
    <property type="entry name" value="DUF5367"/>
    <property type="match status" value="1"/>
</dbReference>
<gene>
    <name evidence="2" type="ORF">B0I26_1076</name>
</gene>
<reference evidence="2 3" key="1">
    <citation type="submission" date="2018-06" db="EMBL/GenBank/DDBJ databases">
        <title>Genomic Encyclopedia of Type Strains, Phase III (KMG-III): the genomes of soil and plant-associated and newly described type strains.</title>
        <authorList>
            <person name="Whitman W."/>
        </authorList>
    </citation>
    <scope>NUCLEOTIDE SEQUENCE [LARGE SCALE GENOMIC DNA]</scope>
    <source>
        <strain evidence="2 3">CGMCC 1.8979</strain>
    </source>
</reference>
<name>A0A327YLG4_9BACL</name>
<evidence type="ECO:0000313" key="3">
    <source>
        <dbReference type="Proteomes" id="UP000248555"/>
    </source>
</evidence>
<dbReference type="RefSeq" id="WP_111645242.1">
    <property type="nucleotide sequence ID" value="NZ_QLMH01000007.1"/>
</dbReference>
<protein>
    <submittedName>
        <fullName evidence="2">Uncharacterized protein</fullName>
    </submittedName>
</protein>
<dbReference type="AlphaFoldDB" id="A0A327YLG4"/>
<organism evidence="2 3">
    <name type="scientific">Paranoxybacillus vitaminiphilus</name>
    <dbReference type="NCBI Taxonomy" id="581036"/>
    <lineage>
        <taxon>Bacteria</taxon>
        <taxon>Bacillati</taxon>
        <taxon>Bacillota</taxon>
        <taxon>Bacilli</taxon>
        <taxon>Bacillales</taxon>
        <taxon>Anoxybacillaceae</taxon>
        <taxon>Paranoxybacillus</taxon>
    </lineage>
</organism>
<comment type="caution">
    <text evidence="2">The sequence shown here is derived from an EMBL/GenBank/DDBJ whole genome shotgun (WGS) entry which is preliminary data.</text>
</comment>
<dbReference type="EMBL" id="QLMH01000007">
    <property type="protein sequence ID" value="RAK19089.1"/>
    <property type="molecule type" value="Genomic_DNA"/>
</dbReference>
<feature type="transmembrane region" description="Helical" evidence="1">
    <location>
        <begin position="5"/>
        <end position="26"/>
    </location>
</feature>
<sequence>MHFLIWGFLVWLGATLIFRFLGHFFFNPENALLLLLSYLLVVPVIFLLTYPLYKLKGLTKDERLKAAMFIALPGMFIDTIVLVIFPDVFTNLSVESDRYFGSWLLWAYSLILMTGIFPRKK</sequence>
<feature type="transmembrane region" description="Helical" evidence="1">
    <location>
        <begin position="32"/>
        <end position="53"/>
    </location>
</feature>
<dbReference type="OrthoDB" id="8479580at2"/>